<dbReference type="Proteomes" id="UP000255277">
    <property type="component" value="Unassembled WGS sequence"/>
</dbReference>
<evidence type="ECO:0000256" key="8">
    <source>
        <dbReference type="ARBA" id="ARBA00023239"/>
    </source>
</evidence>
<gene>
    <name evidence="9 10" type="primary">uxuA</name>
    <name evidence="10" type="ORF">NCTC12195_01043</name>
</gene>
<dbReference type="EMBL" id="UHDK01000001">
    <property type="protein sequence ID" value="SUM31609.1"/>
    <property type="molecule type" value="Genomic_DNA"/>
</dbReference>
<evidence type="ECO:0000256" key="7">
    <source>
        <dbReference type="ARBA" id="ARBA00023211"/>
    </source>
</evidence>
<keyword evidence="6 9" id="KW-0408">Iron</keyword>
<dbReference type="PANTHER" id="PTHR30387">
    <property type="entry name" value="MANNONATE DEHYDRATASE"/>
    <property type="match status" value="1"/>
</dbReference>
<dbReference type="GO" id="GO:0008198">
    <property type="term" value="F:ferrous iron binding"/>
    <property type="evidence" value="ECO:0007669"/>
    <property type="project" value="TreeGrafter"/>
</dbReference>
<evidence type="ECO:0000256" key="9">
    <source>
        <dbReference type="HAMAP-Rule" id="MF_00106"/>
    </source>
</evidence>
<evidence type="ECO:0000256" key="2">
    <source>
        <dbReference type="ARBA" id="ARBA00002713"/>
    </source>
</evidence>
<dbReference type="UniPathway" id="UPA00246"/>
<dbReference type="GO" id="GO:0008927">
    <property type="term" value="F:mannonate dehydratase activity"/>
    <property type="evidence" value="ECO:0007669"/>
    <property type="project" value="UniProtKB-UniRule"/>
</dbReference>
<evidence type="ECO:0000256" key="3">
    <source>
        <dbReference type="ARBA" id="ARBA00004892"/>
    </source>
</evidence>
<evidence type="ECO:0000256" key="6">
    <source>
        <dbReference type="ARBA" id="ARBA00023004"/>
    </source>
</evidence>
<dbReference type="AlphaFoldDB" id="A0A380FDE5"/>
<comment type="function">
    <text evidence="2 9">Catalyzes the dehydration of D-mannonate.</text>
</comment>
<comment type="catalytic activity">
    <reaction evidence="1 9">
        <text>D-mannonate = 2-dehydro-3-deoxy-D-gluconate + H2O</text>
        <dbReference type="Rhea" id="RHEA:20097"/>
        <dbReference type="ChEBI" id="CHEBI:15377"/>
        <dbReference type="ChEBI" id="CHEBI:17767"/>
        <dbReference type="ChEBI" id="CHEBI:57990"/>
        <dbReference type="EC" id="4.2.1.8"/>
    </reaction>
</comment>
<name>A0A380FDE5_STAGA</name>
<sequence length="344" mass="39232">MMKLSFRWYGQDDPVTLDNIRQIPNMKHIVSAIYDVPVGEIWEKERIQQLKNTITEAGLNFEVVESLPVSEDIKLGTEKRDALIENYKTSLKNLAECGIKTVTYNFMPVFDWTRSQLDYQLEDGSNTLIYDHKQIKDIDPLTTDLNLPGWDESYTRDEMNKLILKYREMSEDQLWDNLQYFLDAVLPTAIEHDVNLAIHPDDPPWSIFGIPRIIKNRESYLRLTKINSASNNGICFCTGSLGSLAENNLPELIKEFGKHIHFVHMRNVKRLDAQSFVETGHLSETGSVDMKAVTQALLAINYKGTIRPDHGRMIWGETGKAGYGLFDRALGATYINGLIEGVSD</sequence>
<dbReference type="Pfam" id="PF03786">
    <property type="entry name" value="UxuA"/>
    <property type="match status" value="1"/>
</dbReference>
<dbReference type="HAMAP" id="MF_00106">
    <property type="entry name" value="UxuA"/>
    <property type="match status" value="1"/>
</dbReference>
<evidence type="ECO:0000313" key="10">
    <source>
        <dbReference type="EMBL" id="SUM31609.1"/>
    </source>
</evidence>
<reference evidence="10 11" key="1">
    <citation type="submission" date="2018-06" db="EMBL/GenBank/DDBJ databases">
        <authorList>
            <consortium name="Pathogen Informatics"/>
            <person name="Doyle S."/>
        </authorList>
    </citation>
    <scope>NUCLEOTIDE SEQUENCE [LARGE SCALE GENOMIC DNA]</scope>
    <source>
        <strain evidence="10 11">NCTC12195</strain>
    </source>
</reference>
<comment type="similarity">
    <text evidence="4 9">Belongs to the mannonate dehydratase family.</text>
</comment>
<evidence type="ECO:0000313" key="11">
    <source>
        <dbReference type="Proteomes" id="UP000255277"/>
    </source>
</evidence>
<evidence type="ECO:0000256" key="1">
    <source>
        <dbReference type="ARBA" id="ARBA00001794"/>
    </source>
</evidence>
<dbReference type="SUPFAM" id="SSF51658">
    <property type="entry name" value="Xylose isomerase-like"/>
    <property type="match status" value="1"/>
</dbReference>
<dbReference type="GO" id="GO:0030145">
    <property type="term" value="F:manganese ion binding"/>
    <property type="evidence" value="ECO:0007669"/>
    <property type="project" value="TreeGrafter"/>
</dbReference>
<protein>
    <recommendedName>
        <fullName evidence="5 9">Mannonate dehydratase</fullName>
        <ecNumber evidence="5 9">4.2.1.8</ecNumber>
    </recommendedName>
    <alternativeName>
        <fullName evidence="9">D-mannonate hydro-lyase</fullName>
    </alternativeName>
</protein>
<comment type="cofactor">
    <cofactor evidence="9">
        <name>Fe(2+)</name>
        <dbReference type="ChEBI" id="CHEBI:29033"/>
    </cofactor>
    <cofactor evidence="9">
        <name>Mn(2+)</name>
        <dbReference type="ChEBI" id="CHEBI:29035"/>
    </cofactor>
</comment>
<evidence type="ECO:0000256" key="5">
    <source>
        <dbReference type="ARBA" id="ARBA00012927"/>
    </source>
</evidence>
<dbReference type="GO" id="GO:0042840">
    <property type="term" value="P:D-glucuronate catabolic process"/>
    <property type="evidence" value="ECO:0007669"/>
    <property type="project" value="TreeGrafter"/>
</dbReference>
<dbReference type="InterPro" id="IPR036237">
    <property type="entry name" value="Xyl_isomerase-like_sf"/>
</dbReference>
<dbReference type="NCBIfam" id="NF003027">
    <property type="entry name" value="PRK03906.1"/>
    <property type="match status" value="2"/>
</dbReference>
<dbReference type="PANTHER" id="PTHR30387:SF2">
    <property type="entry name" value="MANNONATE DEHYDRATASE"/>
    <property type="match status" value="1"/>
</dbReference>
<evidence type="ECO:0000256" key="4">
    <source>
        <dbReference type="ARBA" id="ARBA00007389"/>
    </source>
</evidence>
<dbReference type="Gene3D" id="3.20.20.150">
    <property type="entry name" value="Divalent-metal-dependent TIM barrel enzymes"/>
    <property type="match status" value="1"/>
</dbReference>
<dbReference type="InterPro" id="IPR004628">
    <property type="entry name" value="Man_deHydtase"/>
</dbReference>
<keyword evidence="7 9" id="KW-0464">Manganese</keyword>
<organism evidence="10 11">
    <name type="scientific">Staphylococcus gallinarum</name>
    <dbReference type="NCBI Taxonomy" id="1293"/>
    <lineage>
        <taxon>Bacteria</taxon>
        <taxon>Bacillati</taxon>
        <taxon>Bacillota</taxon>
        <taxon>Bacilli</taxon>
        <taxon>Bacillales</taxon>
        <taxon>Staphylococcaceae</taxon>
        <taxon>Staphylococcus</taxon>
    </lineage>
</organism>
<proteinExistence type="inferred from homology"/>
<dbReference type="EC" id="4.2.1.8" evidence="5 9"/>
<dbReference type="STRING" id="1293.SH09_02275"/>
<comment type="pathway">
    <text evidence="3 9">Carbohydrate metabolism; pentose and glucuronate interconversion.</text>
</comment>
<keyword evidence="8 9" id="KW-0456">Lyase</keyword>
<dbReference type="PIRSF" id="PIRSF016049">
    <property type="entry name" value="Man_dehyd"/>
    <property type="match status" value="1"/>
</dbReference>
<accession>A0A380FDE5</accession>